<dbReference type="Pfam" id="PF12833">
    <property type="entry name" value="HTH_18"/>
    <property type="match status" value="1"/>
</dbReference>
<sequence>MEEFDLQSLLSSNEKMLIHLLQSYAQTNDVAVFVLGNDDHLQTGIFGELSEGSTLTKMNKMTDLSKLSVNKYKYKIEYADAPIRIATINQRVGKVCVAQDVENGSGSDHVNAMQRLQTQVTYLKYLIENVSKLIIGNRGLDNFIVKYAMDVDEAIGDLKDSEGEALQQIKGMSTSNESIISAIEFIDSNLDKRLTLDQVSNKVYLSDYYFSKLFKRETGLSFSVYLNARKIQKAMILLKESDKSVQDISDALGFTRLSYFSQTFKKYTGYAPTKYRTDDNN</sequence>
<dbReference type="PROSITE" id="PS01124">
    <property type="entry name" value="HTH_ARAC_FAMILY_2"/>
    <property type="match status" value="1"/>
</dbReference>
<dbReference type="OrthoDB" id="9813413at2"/>
<dbReference type="PANTHER" id="PTHR43280:SF28">
    <property type="entry name" value="HTH-TYPE TRANSCRIPTIONAL ACTIVATOR RHAS"/>
    <property type="match status" value="1"/>
</dbReference>
<dbReference type="InterPro" id="IPR018062">
    <property type="entry name" value="HTH_AraC-typ_CS"/>
</dbReference>
<dbReference type="SMART" id="SM00342">
    <property type="entry name" value="HTH_ARAC"/>
    <property type="match status" value="1"/>
</dbReference>
<evidence type="ECO:0000256" key="2">
    <source>
        <dbReference type="ARBA" id="ARBA00023125"/>
    </source>
</evidence>
<feature type="domain" description="HTH araC/xylS-type" evidence="4">
    <location>
        <begin position="180"/>
        <end position="278"/>
    </location>
</feature>
<proteinExistence type="predicted"/>
<keyword evidence="2" id="KW-0238">DNA-binding</keyword>
<evidence type="ECO:0000313" key="5">
    <source>
        <dbReference type="EMBL" id="PMD73939.1"/>
    </source>
</evidence>
<dbReference type="AlphaFoldDB" id="A0A2N7AXX2"/>
<keyword evidence="1" id="KW-0805">Transcription regulation</keyword>
<gene>
    <name evidence="5" type="ORF">CBP76_00105</name>
</gene>
<dbReference type="PROSITE" id="PS00041">
    <property type="entry name" value="HTH_ARAC_FAMILY_1"/>
    <property type="match status" value="1"/>
</dbReference>
<organism evidence="5 6">
    <name type="scientific">Companilactobacillus nuruki</name>
    <dbReference type="NCBI Taxonomy" id="1993540"/>
    <lineage>
        <taxon>Bacteria</taxon>
        <taxon>Bacillati</taxon>
        <taxon>Bacillota</taxon>
        <taxon>Bacilli</taxon>
        <taxon>Lactobacillales</taxon>
        <taxon>Lactobacillaceae</taxon>
        <taxon>Companilactobacillus</taxon>
    </lineage>
</organism>
<protein>
    <submittedName>
        <fullName evidence="5">AraC family transcriptional regulator</fullName>
    </submittedName>
</protein>
<dbReference type="EMBL" id="NIPR01000001">
    <property type="protein sequence ID" value="PMD73939.1"/>
    <property type="molecule type" value="Genomic_DNA"/>
</dbReference>
<name>A0A2N7AXX2_9LACO</name>
<dbReference type="Proteomes" id="UP000235649">
    <property type="component" value="Unassembled WGS sequence"/>
</dbReference>
<keyword evidence="3" id="KW-0804">Transcription</keyword>
<dbReference type="GO" id="GO:0043565">
    <property type="term" value="F:sequence-specific DNA binding"/>
    <property type="evidence" value="ECO:0007669"/>
    <property type="project" value="InterPro"/>
</dbReference>
<dbReference type="GO" id="GO:0003700">
    <property type="term" value="F:DNA-binding transcription factor activity"/>
    <property type="evidence" value="ECO:0007669"/>
    <property type="project" value="InterPro"/>
</dbReference>
<dbReference type="PRINTS" id="PR00032">
    <property type="entry name" value="HTHARAC"/>
</dbReference>
<evidence type="ECO:0000256" key="3">
    <source>
        <dbReference type="ARBA" id="ARBA00023163"/>
    </source>
</evidence>
<keyword evidence="6" id="KW-1185">Reference proteome</keyword>
<dbReference type="InterPro" id="IPR009057">
    <property type="entry name" value="Homeodomain-like_sf"/>
</dbReference>
<dbReference type="PANTHER" id="PTHR43280">
    <property type="entry name" value="ARAC-FAMILY TRANSCRIPTIONAL REGULATOR"/>
    <property type="match status" value="1"/>
</dbReference>
<dbReference type="Gene3D" id="1.10.10.60">
    <property type="entry name" value="Homeodomain-like"/>
    <property type="match status" value="2"/>
</dbReference>
<dbReference type="SUPFAM" id="SSF46689">
    <property type="entry name" value="Homeodomain-like"/>
    <property type="match status" value="2"/>
</dbReference>
<evidence type="ECO:0000256" key="1">
    <source>
        <dbReference type="ARBA" id="ARBA00023015"/>
    </source>
</evidence>
<reference evidence="5 6" key="1">
    <citation type="submission" date="2017-05" db="EMBL/GenBank/DDBJ databases">
        <title>Lactobacillus nurukis nov., sp. nov., isolated from nuruk.</title>
        <authorList>
            <person name="Kim S.-J."/>
        </authorList>
    </citation>
    <scope>NUCLEOTIDE SEQUENCE [LARGE SCALE GENOMIC DNA]</scope>
    <source>
        <strain evidence="5 6">SYF10-1a</strain>
    </source>
</reference>
<evidence type="ECO:0000313" key="6">
    <source>
        <dbReference type="Proteomes" id="UP000235649"/>
    </source>
</evidence>
<dbReference type="InterPro" id="IPR020449">
    <property type="entry name" value="Tscrpt_reg_AraC-type_HTH"/>
</dbReference>
<evidence type="ECO:0000259" key="4">
    <source>
        <dbReference type="PROSITE" id="PS01124"/>
    </source>
</evidence>
<comment type="caution">
    <text evidence="5">The sequence shown here is derived from an EMBL/GenBank/DDBJ whole genome shotgun (WGS) entry which is preliminary data.</text>
</comment>
<accession>A0A2N7AXX2</accession>
<dbReference type="InterPro" id="IPR018060">
    <property type="entry name" value="HTH_AraC"/>
</dbReference>